<organism evidence="2 3">
    <name type="scientific">Streptomyces echinatus</name>
    <dbReference type="NCBI Taxonomy" id="67293"/>
    <lineage>
        <taxon>Bacteria</taxon>
        <taxon>Bacillati</taxon>
        <taxon>Actinomycetota</taxon>
        <taxon>Actinomycetes</taxon>
        <taxon>Kitasatosporales</taxon>
        <taxon>Streptomycetaceae</taxon>
        <taxon>Streptomyces</taxon>
    </lineage>
</organism>
<proteinExistence type="predicted"/>
<feature type="chain" id="PRO_5030888153" description="Secreted protein" evidence="1">
    <location>
        <begin position="30"/>
        <end position="122"/>
    </location>
</feature>
<comment type="caution">
    <text evidence="2">The sequence shown here is derived from an EMBL/GenBank/DDBJ whole genome shotgun (WGS) entry which is preliminary data.</text>
</comment>
<evidence type="ECO:0000256" key="1">
    <source>
        <dbReference type="SAM" id="SignalP"/>
    </source>
</evidence>
<keyword evidence="1" id="KW-0732">Signal</keyword>
<dbReference type="EMBL" id="JACHJK010000003">
    <property type="protein sequence ID" value="MBB5926797.1"/>
    <property type="molecule type" value="Genomic_DNA"/>
</dbReference>
<evidence type="ECO:0000313" key="3">
    <source>
        <dbReference type="Proteomes" id="UP000585836"/>
    </source>
</evidence>
<keyword evidence="3" id="KW-1185">Reference proteome</keyword>
<dbReference type="AlphaFoldDB" id="A0A7W9PT56"/>
<dbReference type="RefSeq" id="WP_184963731.1">
    <property type="nucleotide sequence ID" value="NZ_BAAAWF010000101.1"/>
</dbReference>
<evidence type="ECO:0000313" key="2">
    <source>
        <dbReference type="EMBL" id="MBB5926797.1"/>
    </source>
</evidence>
<sequence length="122" mass="13226">MRKSPRFRHVATVMALAAIGLAVPGTAEAASRPAKSASFTSGCPTGEVVAVASVNVRTEPKTTAPVLERVAARDWRYCYFDSVKLGGRYDACGHTNANGWIHILSKVDNRWGWSAMTCWNDV</sequence>
<accession>A0A7W9PT56</accession>
<evidence type="ECO:0008006" key="4">
    <source>
        <dbReference type="Google" id="ProtNLM"/>
    </source>
</evidence>
<feature type="signal peptide" evidence="1">
    <location>
        <begin position="1"/>
        <end position="29"/>
    </location>
</feature>
<reference evidence="2 3" key="1">
    <citation type="submission" date="2020-08" db="EMBL/GenBank/DDBJ databases">
        <title>Genomic Encyclopedia of Type Strains, Phase III (KMG-III): the genomes of soil and plant-associated and newly described type strains.</title>
        <authorList>
            <person name="Whitman W."/>
        </authorList>
    </citation>
    <scope>NUCLEOTIDE SEQUENCE [LARGE SCALE GENOMIC DNA]</scope>
    <source>
        <strain evidence="2 3">CECT 3313</strain>
    </source>
</reference>
<gene>
    <name evidence="2" type="ORF">FHS34_002253</name>
</gene>
<name>A0A7W9PT56_9ACTN</name>
<protein>
    <recommendedName>
        <fullName evidence="4">Secreted protein</fullName>
    </recommendedName>
</protein>
<dbReference type="Proteomes" id="UP000585836">
    <property type="component" value="Unassembled WGS sequence"/>
</dbReference>